<gene>
    <name evidence="3" type="ORF">PSON_ATCC_30995.1.T0020464</name>
</gene>
<organism evidence="3 4">
    <name type="scientific">Paramecium sonneborni</name>
    <dbReference type="NCBI Taxonomy" id="65129"/>
    <lineage>
        <taxon>Eukaryota</taxon>
        <taxon>Sar</taxon>
        <taxon>Alveolata</taxon>
        <taxon>Ciliophora</taxon>
        <taxon>Intramacronucleata</taxon>
        <taxon>Oligohymenophorea</taxon>
        <taxon>Peniculida</taxon>
        <taxon>Parameciidae</taxon>
        <taxon>Paramecium</taxon>
    </lineage>
</organism>
<dbReference type="Pfam" id="PF00069">
    <property type="entry name" value="Pkinase"/>
    <property type="match status" value="1"/>
</dbReference>
<sequence>MEELQKGDVIAEEYEIINQISQGSFGKVYLGKSKLKNLDVAIKVEKNEVAHLNSLQKEVRILKQLEGVEQIPIVLWNGFYKGMDMIILNMLGKDLIYFFHKLKHFSYQCVCNIAIQMIEILEQIHKKNIVHRDLKPENILGSPNSSKIYLIDFGIAKDLEQNKKSKDKLSFIGTTRYASLAAHLGVEQNKKDDLESLGYILIFFLNKTLPWMNIDKDDIYRIEKIGQMKQEISLEQLCQSLPNAILKYMKYVKQLGHKQKPDYQSLKHLFLVENQKNGYIIFDWNKKDIQEQKFKSSKSLKSLNYIQNNKSQISKKKHYQSISNIQRESQGKIQFQNNCKTFGQKESSEEHSNSIKQVSNQKSIFVDYSISIEQTKVSKFSQYRQKSQKSIFGKKHQKSQQLQESSIIPIQSEQQLYEMEESDLELKYNLLHYTSVFYNYKNPIQEFKVIQFS</sequence>
<dbReference type="OrthoDB" id="301430at2759"/>
<keyword evidence="4" id="KW-1185">Reference proteome</keyword>
<dbReference type="AlphaFoldDB" id="A0A8S1JYJ9"/>
<dbReference type="Proteomes" id="UP000692954">
    <property type="component" value="Unassembled WGS sequence"/>
</dbReference>
<protein>
    <recommendedName>
        <fullName evidence="1">Casein kinase I</fullName>
    </recommendedName>
</protein>
<accession>A0A8S1JYJ9</accession>
<feature type="domain" description="Protein kinase" evidence="2">
    <location>
        <begin position="14"/>
        <end position="271"/>
    </location>
</feature>
<dbReference type="InterPro" id="IPR000719">
    <property type="entry name" value="Prot_kinase_dom"/>
</dbReference>
<dbReference type="PANTHER" id="PTHR11909">
    <property type="entry name" value="CASEIN KINASE-RELATED"/>
    <property type="match status" value="1"/>
</dbReference>
<name>A0A8S1JYJ9_9CILI</name>
<dbReference type="GO" id="GO:0004672">
    <property type="term" value="F:protein kinase activity"/>
    <property type="evidence" value="ECO:0007669"/>
    <property type="project" value="InterPro"/>
</dbReference>
<proteinExistence type="predicted"/>
<comment type="caution">
    <text evidence="3">The sequence shown here is derived from an EMBL/GenBank/DDBJ whole genome shotgun (WGS) entry which is preliminary data.</text>
</comment>
<dbReference type="PROSITE" id="PS50011">
    <property type="entry name" value="PROTEIN_KINASE_DOM"/>
    <property type="match status" value="1"/>
</dbReference>
<evidence type="ECO:0000313" key="3">
    <source>
        <dbReference type="EMBL" id="CAD8047561.1"/>
    </source>
</evidence>
<evidence type="ECO:0000313" key="4">
    <source>
        <dbReference type="Proteomes" id="UP000692954"/>
    </source>
</evidence>
<dbReference type="SMART" id="SM00220">
    <property type="entry name" value="S_TKc"/>
    <property type="match status" value="1"/>
</dbReference>
<evidence type="ECO:0000256" key="1">
    <source>
        <dbReference type="ARBA" id="ARBA00023860"/>
    </source>
</evidence>
<dbReference type="InterPro" id="IPR050235">
    <property type="entry name" value="CK1_Ser-Thr_kinase"/>
</dbReference>
<evidence type="ECO:0000259" key="2">
    <source>
        <dbReference type="PROSITE" id="PS50011"/>
    </source>
</evidence>
<dbReference type="GO" id="GO:0005524">
    <property type="term" value="F:ATP binding"/>
    <property type="evidence" value="ECO:0007669"/>
    <property type="project" value="InterPro"/>
</dbReference>
<dbReference type="FunFam" id="1.10.510.10:FF:001186">
    <property type="entry name" value="Uncharacterized protein"/>
    <property type="match status" value="1"/>
</dbReference>
<reference evidence="3" key="1">
    <citation type="submission" date="2021-01" db="EMBL/GenBank/DDBJ databases">
        <authorList>
            <consortium name="Genoscope - CEA"/>
            <person name="William W."/>
        </authorList>
    </citation>
    <scope>NUCLEOTIDE SEQUENCE</scope>
</reference>
<dbReference type="EMBL" id="CAJJDN010000002">
    <property type="protein sequence ID" value="CAD8047561.1"/>
    <property type="molecule type" value="Genomic_DNA"/>
</dbReference>